<dbReference type="PANTHER" id="PTHR43673:SF10">
    <property type="entry name" value="NADH DEHYDROGENASE_NAD(P)H NITROREDUCTASE XCC3605-RELATED"/>
    <property type="match status" value="1"/>
</dbReference>
<reference evidence="5 6" key="1">
    <citation type="submission" date="2020-06" db="EMBL/GenBank/DDBJ databases">
        <title>Frischella cerana isolated from Apis cerana gut homogenate.</title>
        <authorList>
            <person name="Wolter L.A."/>
            <person name="Suenami S."/>
            <person name="Miyazaki R."/>
        </authorList>
    </citation>
    <scope>NUCLEOTIDE SEQUENCE [LARGE SCALE GENOMIC DNA]</scope>
    <source>
        <strain evidence="5 6">Ac13</strain>
    </source>
</reference>
<organism evidence="5 6">
    <name type="scientific">Frischella japonica</name>
    <dbReference type="NCBI Taxonomy" id="2741544"/>
    <lineage>
        <taxon>Bacteria</taxon>
        <taxon>Pseudomonadati</taxon>
        <taxon>Pseudomonadota</taxon>
        <taxon>Gammaproteobacteria</taxon>
        <taxon>Orbales</taxon>
        <taxon>Orbaceae</taxon>
        <taxon>Frischella</taxon>
    </lineage>
</organism>
<dbReference type="CDD" id="cd02149">
    <property type="entry name" value="NfsB-like"/>
    <property type="match status" value="1"/>
</dbReference>
<proteinExistence type="inferred from homology"/>
<evidence type="ECO:0000259" key="4">
    <source>
        <dbReference type="Pfam" id="PF00881"/>
    </source>
</evidence>
<evidence type="ECO:0000256" key="1">
    <source>
        <dbReference type="ARBA" id="ARBA00007118"/>
    </source>
</evidence>
<keyword evidence="2" id="KW-0521">NADP</keyword>
<dbReference type="SUPFAM" id="SSF55469">
    <property type="entry name" value="FMN-dependent nitroreductase-like"/>
    <property type="match status" value="1"/>
</dbReference>
<evidence type="ECO:0000313" key="6">
    <source>
        <dbReference type="Proteomes" id="UP000651208"/>
    </source>
</evidence>
<dbReference type="InterPro" id="IPR029479">
    <property type="entry name" value="Nitroreductase"/>
</dbReference>
<feature type="domain" description="Nitroreductase" evidence="4">
    <location>
        <begin position="11"/>
        <end position="177"/>
    </location>
</feature>
<keyword evidence="6" id="KW-1185">Reference proteome</keyword>
<accession>A0ABR7QVQ1</accession>
<protein>
    <submittedName>
        <fullName evidence="5">NAD(P)H-dependent oxidoreductase</fullName>
    </submittedName>
</protein>
<name>A0ABR7QVQ1_9GAMM</name>
<dbReference type="InterPro" id="IPR033878">
    <property type="entry name" value="NfsB-like"/>
</dbReference>
<sequence length="216" mass="24601">MDKLTQAFHFRHACKLFDETKKIPSDDLNYILEAGRTSPSSFGLEPWHFVVVKDDLLKAELKLACFNQEQVTSCSHLVIVLHRKAGQFTMQSEYLRQTEQRSLTSDATSYDLDVACQYFINYANFLLAQGTNLDHWSEMQGYIASANMLTAAAYQGIDSCTIGGFEPDKVIQILEKATPQFSRNNFGITLCLAFGYRKNPQPKQIRWSMDDITTFL</sequence>
<dbReference type="RefSeq" id="WP_187754721.1">
    <property type="nucleotide sequence ID" value="NZ_JABURY010000006.1"/>
</dbReference>
<dbReference type="Gene3D" id="3.40.109.10">
    <property type="entry name" value="NADH Oxidase"/>
    <property type="match status" value="1"/>
</dbReference>
<dbReference type="EMBL" id="JABURY010000006">
    <property type="protein sequence ID" value="MBC9130287.1"/>
    <property type="molecule type" value="Genomic_DNA"/>
</dbReference>
<comment type="caution">
    <text evidence="5">The sequence shown here is derived from an EMBL/GenBank/DDBJ whole genome shotgun (WGS) entry which is preliminary data.</text>
</comment>
<dbReference type="InterPro" id="IPR000415">
    <property type="entry name" value="Nitroreductase-like"/>
</dbReference>
<comment type="similarity">
    <text evidence="1">Belongs to the nitroreductase family.</text>
</comment>
<gene>
    <name evidence="5" type="ORF">FcAc13_03075</name>
</gene>
<dbReference type="Pfam" id="PF00881">
    <property type="entry name" value="Nitroreductase"/>
    <property type="match status" value="1"/>
</dbReference>
<dbReference type="Proteomes" id="UP000651208">
    <property type="component" value="Unassembled WGS sequence"/>
</dbReference>
<evidence type="ECO:0000313" key="5">
    <source>
        <dbReference type="EMBL" id="MBC9130287.1"/>
    </source>
</evidence>
<dbReference type="PANTHER" id="PTHR43673">
    <property type="entry name" value="NAD(P)H NITROREDUCTASE YDGI-RELATED"/>
    <property type="match status" value="1"/>
</dbReference>
<keyword evidence="3" id="KW-0560">Oxidoreductase</keyword>
<evidence type="ECO:0000256" key="2">
    <source>
        <dbReference type="ARBA" id="ARBA00022857"/>
    </source>
</evidence>
<evidence type="ECO:0000256" key="3">
    <source>
        <dbReference type="ARBA" id="ARBA00023002"/>
    </source>
</evidence>